<evidence type="ECO:0000313" key="3">
    <source>
        <dbReference type="Proteomes" id="UP000198656"/>
    </source>
</evidence>
<evidence type="ECO:0008006" key="4">
    <source>
        <dbReference type="Google" id="ProtNLM"/>
    </source>
</evidence>
<keyword evidence="3" id="KW-1185">Reference proteome</keyword>
<dbReference type="InterPro" id="IPR005232">
    <property type="entry name" value="LarE"/>
</dbReference>
<dbReference type="PIRSF" id="PIRSF006661">
    <property type="entry name" value="PP-lp_UCP006661"/>
    <property type="match status" value="1"/>
</dbReference>
<dbReference type="InterPro" id="IPR052188">
    <property type="entry name" value="Ni-pincer_cofactor_biosynth"/>
</dbReference>
<dbReference type="SUPFAM" id="SSF52402">
    <property type="entry name" value="Adenine nucleotide alpha hydrolases-like"/>
    <property type="match status" value="1"/>
</dbReference>
<dbReference type="Gene3D" id="3.40.50.620">
    <property type="entry name" value="HUPs"/>
    <property type="match status" value="1"/>
</dbReference>
<organism evidence="2 3">
    <name type="scientific">Desulfosporosinus hippei DSM 8344</name>
    <dbReference type="NCBI Taxonomy" id="1121419"/>
    <lineage>
        <taxon>Bacteria</taxon>
        <taxon>Bacillati</taxon>
        <taxon>Bacillota</taxon>
        <taxon>Clostridia</taxon>
        <taxon>Eubacteriales</taxon>
        <taxon>Desulfitobacteriaceae</taxon>
        <taxon>Desulfosporosinus</taxon>
    </lineage>
</organism>
<dbReference type="NCBIfam" id="TIGR00268">
    <property type="entry name" value="ATP-dependent sacrificial sulfur transferase LarE"/>
    <property type="match status" value="1"/>
</dbReference>
<reference evidence="3" key="1">
    <citation type="submission" date="2016-10" db="EMBL/GenBank/DDBJ databases">
        <authorList>
            <person name="Varghese N."/>
            <person name="Submissions S."/>
        </authorList>
    </citation>
    <scope>NUCLEOTIDE SEQUENCE [LARGE SCALE GENOMIC DNA]</scope>
    <source>
        <strain evidence="3">DSM 8344</strain>
    </source>
</reference>
<dbReference type="PANTHER" id="PTHR43169:SF2">
    <property type="entry name" value="NAD_GMP SYNTHASE DOMAIN-CONTAINING PROTEIN"/>
    <property type="match status" value="1"/>
</dbReference>
<dbReference type="Proteomes" id="UP000198656">
    <property type="component" value="Unassembled WGS sequence"/>
</dbReference>
<dbReference type="STRING" id="1121419.SAMN05443529_11069"/>
<evidence type="ECO:0000313" key="2">
    <source>
        <dbReference type="EMBL" id="SDH14513.1"/>
    </source>
</evidence>
<name>A0A1G8A0V6_9FIRM</name>
<dbReference type="AlphaFoldDB" id="A0A1G8A0V6"/>
<dbReference type="CDD" id="cd01990">
    <property type="entry name" value="LarE-like"/>
    <property type="match status" value="1"/>
</dbReference>
<protein>
    <recommendedName>
        <fullName evidence="4">NAD/GMP synthase domain-containing protein</fullName>
    </recommendedName>
</protein>
<dbReference type="PANTHER" id="PTHR43169">
    <property type="entry name" value="EXSB FAMILY PROTEIN"/>
    <property type="match status" value="1"/>
</dbReference>
<proteinExistence type="predicted"/>
<dbReference type="GO" id="GO:0016783">
    <property type="term" value="F:sulfurtransferase activity"/>
    <property type="evidence" value="ECO:0007669"/>
    <property type="project" value="InterPro"/>
</dbReference>
<feature type="active site" description="Nucleophile and sulfur donor" evidence="1">
    <location>
        <position position="179"/>
    </location>
</feature>
<accession>A0A1G8A0V6</accession>
<dbReference type="RefSeq" id="WP_092333008.1">
    <property type="nucleotide sequence ID" value="NZ_FNCP01000010.1"/>
</dbReference>
<evidence type="ECO:0000256" key="1">
    <source>
        <dbReference type="PIRSR" id="PIRSR006661-1"/>
    </source>
</evidence>
<gene>
    <name evidence="2" type="ORF">SAMN05443529_11069</name>
</gene>
<dbReference type="OrthoDB" id="9776919at2"/>
<dbReference type="EMBL" id="FNCP01000010">
    <property type="protein sequence ID" value="SDH14513.1"/>
    <property type="molecule type" value="Genomic_DNA"/>
</dbReference>
<sequence>MDRTLQEALNKESALINKLKSLNTVLVAFSGGVDSTYLLAVAQETLGQNCQGVLARGAMVSSQEEIEALSLAERYKYPVQVIDFDVLNIKEFRDNPPNRCYFCKKKLFETFLKWSKRKDTVVIEGTNASDALDYRPGRLALQELGIVSPLFEVGLTKPEIRILSELRNLPTWNKPAMACLASRVPYGDPITRELLEGIARAEAVLKQNGYLECRVRVHGNLARIEIPSQEFERFILEATEITARLSELGFRFVTLDLMGLRSGSLNPI</sequence>
<dbReference type="InterPro" id="IPR014729">
    <property type="entry name" value="Rossmann-like_a/b/a_fold"/>
</dbReference>